<name>A0AAD6QSS4_9ROSI</name>
<evidence type="ECO:0000256" key="1">
    <source>
        <dbReference type="SAM" id="MobiDB-lite"/>
    </source>
</evidence>
<comment type="caution">
    <text evidence="2">The sequence shown here is derived from an EMBL/GenBank/DDBJ whole genome shotgun (WGS) entry which is preliminary data.</text>
</comment>
<sequence>MGSSRLLRSLVENLIPAVLMRKKAFEKWVEKMHSSNNERSESTNDDGSTKSYANMDDLYFYDNSLGSKKNNVCSEDGFVGTNCCEKLGADLSPCESMEKSF</sequence>
<dbReference type="EMBL" id="JAQIZT010000006">
    <property type="protein sequence ID" value="KAJ6995555.1"/>
    <property type="molecule type" value="Genomic_DNA"/>
</dbReference>
<feature type="compositionally biased region" description="Basic and acidic residues" evidence="1">
    <location>
        <begin position="31"/>
        <end position="42"/>
    </location>
</feature>
<accession>A0AAD6QSS4</accession>
<dbReference type="Proteomes" id="UP001164929">
    <property type="component" value="Chromosome 6"/>
</dbReference>
<reference evidence="2" key="1">
    <citation type="journal article" date="2023" name="Mol. Ecol. Resour.">
        <title>Chromosome-level genome assembly of a triploid poplar Populus alba 'Berolinensis'.</title>
        <authorList>
            <person name="Chen S."/>
            <person name="Yu Y."/>
            <person name="Wang X."/>
            <person name="Wang S."/>
            <person name="Zhang T."/>
            <person name="Zhou Y."/>
            <person name="He R."/>
            <person name="Meng N."/>
            <person name="Wang Y."/>
            <person name="Liu W."/>
            <person name="Liu Z."/>
            <person name="Liu J."/>
            <person name="Guo Q."/>
            <person name="Huang H."/>
            <person name="Sederoff R.R."/>
            <person name="Wang G."/>
            <person name="Qu G."/>
            <person name="Chen S."/>
        </authorList>
    </citation>
    <scope>NUCLEOTIDE SEQUENCE</scope>
    <source>
        <strain evidence="2">SC-2020</strain>
    </source>
</reference>
<evidence type="ECO:0000313" key="3">
    <source>
        <dbReference type="Proteomes" id="UP001164929"/>
    </source>
</evidence>
<dbReference type="AlphaFoldDB" id="A0AAD6QSS4"/>
<evidence type="ECO:0000313" key="2">
    <source>
        <dbReference type="EMBL" id="KAJ6995555.1"/>
    </source>
</evidence>
<organism evidence="2 3">
    <name type="scientific">Populus alba x Populus x berolinensis</name>
    <dbReference type="NCBI Taxonomy" id="444605"/>
    <lineage>
        <taxon>Eukaryota</taxon>
        <taxon>Viridiplantae</taxon>
        <taxon>Streptophyta</taxon>
        <taxon>Embryophyta</taxon>
        <taxon>Tracheophyta</taxon>
        <taxon>Spermatophyta</taxon>
        <taxon>Magnoliopsida</taxon>
        <taxon>eudicotyledons</taxon>
        <taxon>Gunneridae</taxon>
        <taxon>Pentapetalae</taxon>
        <taxon>rosids</taxon>
        <taxon>fabids</taxon>
        <taxon>Malpighiales</taxon>
        <taxon>Salicaceae</taxon>
        <taxon>Saliceae</taxon>
        <taxon>Populus</taxon>
    </lineage>
</organism>
<protein>
    <submittedName>
        <fullName evidence="2">Uncharacterized protein</fullName>
    </submittedName>
</protein>
<proteinExistence type="predicted"/>
<gene>
    <name evidence="2" type="ORF">NC653_018123</name>
</gene>
<feature type="region of interest" description="Disordered" evidence="1">
    <location>
        <begin position="31"/>
        <end position="50"/>
    </location>
</feature>
<keyword evidence="3" id="KW-1185">Reference proteome</keyword>